<evidence type="ECO:0000313" key="3">
    <source>
        <dbReference type="EMBL" id="PNW80731.1"/>
    </source>
</evidence>
<dbReference type="STRING" id="3055.A0A2K3DJN6"/>
<dbReference type="AlphaFoldDB" id="A0A2K3DJN6"/>
<feature type="compositionally biased region" description="Basic residues" evidence="1">
    <location>
        <begin position="235"/>
        <end position="250"/>
    </location>
</feature>
<evidence type="ECO:0000313" key="4">
    <source>
        <dbReference type="Proteomes" id="UP000006906"/>
    </source>
</evidence>
<name>A0A2K3DJN6_CHLRE</name>
<dbReference type="KEGG" id="cre:CHLRE_07g327500v5"/>
<organism evidence="3 4">
    <name type="scientific">Chlamydomonas reinhardtii</name>
    <name type="common">Chlamydomonas smithii</name>
    <dbReference type="NCBI Taxonomy" id="3055"/>
    <lineage>
        <taxon>Eukaryota</taxon>
        <taxon>Viridiplantae</taxon>
        <taxon>Chlorophyta</taxon>
        <taxon>core chlorophytes</taxon>
        <taxon>Chlorophyceae</taxon>
        <taxon>CS clade</taxon>
        <taxon>Chlamydomonadales</taxon>
        <taxon>Chlamydomonadaceae</taxon>
        <taxon>Chlamydomonas</taxon>
    </lineage>
</organism>
<dbReference type="RefSeq" id="XP_042922689.1">
    <property type="nucleotide sequence ID" value="XM_043064121.1"/>
</dbReference>
<dbReference type="Gramene" id="PNW80731">
    <property type="protein sequence ID" value="PNW80731"/>
    <property type="gene ID" value="CHLRE_07g327500v5"/>
</dbReference>
<sequence length="396" mass="42221">MPLRYELEIIPYLCGDIPDGVSHCSFAWERGSKLFVTEPAEVNAASHAVFWKQYLRQTATMYKEGAELLPKDYAFKVQSVKPGSKAGQEKRKTVGKVHINLAQFCSEALDAQPQEVMLHLKPAGKLKVCIKATWLRNARVDADAMTEVTGASFYADSHYDDDEEGGGEEGYGEEGGRLAEEEQDLSGFDPETGEPVHRKSRRGRGGHGEASTSGQHGEEGEEDQQYDEDGNPILRRNRRGRKGGRRHRSRHGEGIPEDGTFGDEAEGEHGGDEYGDPGGGEHGEGGDGANGEGGRRGRKGPGSRASKGEGRPKLKTYPGSAPPTGPGGLQIEAGRQVHKAGWRDYLCCCLPRRGPSEDPLEGDSLLNKGRLDSSAPAGGAGGGGGGGANGTSGGRR</sequence>
<dbReference type="OrthoDB" id="537413at2759"/>
<feature type="region of interest" description="Disordered" evidence="1">
    <location>
        <begin position="350"/>
        <end position="396"/>
    </location>
</feature>
<dbReference type="OMA" id="FAWERGS"/>
<dbReference type="InterPro" id="IPR019448">
    <property type="entry name" value="NT-C2"/>
</dbReference>
<dbReference type="GeneID" id="5716229"/>
<evidence type="ECO:0000256" key="1">
    <source>
        <dbReference type="SAM" id="MobiDB-lite"/>
    </source>
</evidence>
<keyword evidence="4" id="KW-1185">Reference proteome</keyword>
<dbReference type="PROSITE" id="PS51840">
    <property type="entry name" value="C2_NT"/>
    <property type="match status" value="1"/>
</dbReference>
<proteinExistence type="predicted"/>
<dbReference type="EMBL" id="CM008968">
    <property type="protein sequence ID" value="PNW80731.1"/>
    <property type="molecule type" value="Genomic_DNA"/>
</dbReference>
<feature type="region of interest" description="Disordered" evidence="1">
    <location>
        <begin position="155"/>
        <end position="333"/>
    </location>
</feature>
<accession>A0A2K3DJN6</accession>
<evidence type="ECO:0000259" key="2">
    <source>
        <dbReference type="PROSITE" id="PS51840"/>
    </source>
</evidence>
<feature type="compositionally biased region" description="Acidic residues" evidence="1">
    <location>
        <begin position="159"/>
        <end position="172"/>
    </location>
</feature>
<gene>
    <name evidence="3" type="ORF">CHLRE_07g327500v5</name>
</gene>
<feature type="compositionally biased region" description="Gly residues" evidence="1">
    <location>
        <begin position="378"/>
        <end position="396"/>
    </location>
</feature>
<dbReference type="InParanoid" id="A0A2K3DJN6"/>
<dbReference type="ExpressionAtlas" id="A0A2K3DJN6">
    <property type="expression patterns" value="baseline"/>
</dbReference>
<feature type="domain" description="C2 NT-type" evidence="2">
    <location>
        <begin position="1"/>
        <end position="138"/>
    </location>
</feature>
<feature type="compositionally biased region" description="Acidic residues" evidence="1">
    <location>
        <begin position="219"/>
        <end position="230"/>
    </location>
</feature>
<dbReference type="Pfam" id="PF10358">
    <property type="entry name" value="NT-C2"/>
    <property type="match status" value="1"/>
</dbReference>
<protein>
    <recommendedName>
        <fullName evidence="2">C2 NT-type domain-containing protein</fullName>
    </recommendedName>
</protein>
<reference evidence="3 4" key="1">
    <citation type="journal article" date="2007" name="Science">
        <title>The Chlamydomonas genome reveals the evolution of key animal and plant functions.</title>
        <authorList>
            <person name="Merchant S.S."/>
            <person name="Prochnik S.E."/>
            <person name="Vallon O."/>
            <person name="Harris E.H."/>
            <person name="Karpowicz S.J."/>
            <person name="Witman G.B."/>
            <person name="Terry A."/>
            <person name="Salamov A."/>
            <person name="Fritz-Laylin L.K."/>
            <person name="Marechal-Drouard L."/>
            <person name="Marshall W.F."/>
            <person name="Qu L.H."/>
            <person name="Nelson D.R."/>
            <person name="Sanderfoot A.A."/>
            <person name="Spalding M.H."/>
            <person name="Kapitonov V.V."/>
            <person name="Ren Q."/>
            <person name="Ferris P."/>
            <person name="Lindquist E."/>
            <person name="Shapiro H."/>
            <person name="Lucas S.M."/>
            <person name="Grimwood J."/>
            <person name="Schmutz J."/>
            <person name="Cardol P."/>
            <person name="Cerutti H."/>
            <person name="Chanfreau G."/>
            <person name="Chen C.L."/>
            <person name="Cognat V."/>
            <person name="Croft M.T."/>
            <person name="Dent R."/>
            <person name="Dutcher S."/>
            <person name="Fernandez E."/>
            <person name="Fukuzawa H."/>
            <person name="Gonzalez-Ballester D."/>
            <person name="Gonzalez-Halphen D."/>
            <person name="Hallmann A."/>
            <person name="Hanikenne M."/>
            <person name="Hippler M."/>
            <person name="Inwood W."/>
            <person name="Jabbari K."/>
            <person name="Kalanon M."/>
            <person name="Kuras R."/>
            <person name="Lefebvre P.A."/>
            <person name="Lemaire S.D."/>
            <person name="Lobanov A.V."/>
            <person name="Lohr M."/>
            <person name="Manuell A."/>
            <person name="Meier I."/>
            <person name="Mets L."/>
            <person name="Mittag M."/>
            <person name="Mittelmeier T."/>
            <person name="Moroney J.V."/>
            <person name="Moseley J."/>
            <person name="Napoli C."/>
            <person name="Nedelcu A.M."/>
            <person name="Niyogi K."/>
            <person name="Novoselov S.V."/>
            <person name="Paulsen I.T."/>
            <person name="Pazour G."/>
            <person name="Purton S."/>
            <person name="Ral J.P."/>
            <person name="Riano-Pachon D.M."/>
            <person name="Riekhof W."/>
            <person name="Rymarquis L."/>
            <person name="Schroda M."/>
            <person name="Stern D."/>
            <person name="Umen J."/>
            <person name="Willows R."/>
            <person name="Wilson N."/>
            <person name="Zimmer S.L."/>
            <person name="Allmer J."/>
            <person name="Balk J."/>
            <person name="Bisova K."/>
            <person name="Chen C.J."/>
            <person name="Elias M."/>
            <person name="Gendler K."/>
            <person name="Hauser C."/>
            <person name="Lamb M.R."/>
            <person name="Ledford H."/>
            <person name="Long J.C."/>
            <person name="Minagawa J."/>
            <person name="Page M.D."/>
            <person name="Pan J."/>
            <person name="Pootakham W."/>
            <person name="Roje S."/>
            <person name="Rose A."/>
            <person name="Stahlberg E."/>
            <person name="Terauchi A.M."/>
            <person name="Yang P."/>
            <person name="Ball S."/>
            <person name="Bowler C."/>
            <person name="Dieckmann C.L."/>
            <person name="Gladyshev V.N."/>
            <person name="Green P."/>
            <person name="Jorgensen R."/>
            <person name="Mayfield S."/>
            <person name="Mueller-Roeber B."/>
            <person name="Rajamani S."/>
            <person name="Sayre R.T."/>
            <person name="Brokstein P."/>
            <person name="Dubchak I."/>
            <person name="Goodstein D."/>
            <person name="Hornick L."/>
            <person name="Huang Y.W."/>
            <person name="Jhaveri J."/>
            <person name="Luo Y."/>
            <person name="Martinez D."/>
            <person name="Ngau W.C."/>
            <person name="Otillar B."/>
            <person name="Poliakov A."/>
            <person name="Porter A."/>
            <person name="Szajkowski L."/>
            <person name="Werner G."/>
            <person name="Zhou K."/>
            <person name="Grigoriev I.V."/>
            <person name="Rokhsar D.S."/>
            <person name="Grossman A.R."/>
        </authorList>
    </citation>
    <scope>NUCLEOTIDE SEQUENCE [LARGE SCALE GENOMIC DNA]</scope>
    <source>
        <strain evidence="4">CC-503</strain>
    </source>
</reference>
<dbReference type="Proteomes" id="UP000006906">
    <property type="component" value="Chromosome 7"/>
</dbReference>